<dbReference type="PROSITE" id="PS51379">
    <property type="entry name" value="4FE4S_FER_2"/>
    <property type="match status" value="2"/>
</dbReference>
<dbReference type="Pfam" id="PF12801">
    <property type="entry name" value="Fer4_5"/>
    <property type="match status" value="2"/>
</dbReference>
<dbReference type="PANTHER" id="PTHR30176:SF3">
    <property type="entry name" value="FERREDOXIN-TYPE PROTEIN NAPH"/>
    <property type="match status" value="1"/>
</dbReference>
<dbReference type="OrthoDB" id="9806398at2"/>
<evidence type="ECO:0000256" key="2">
    <source>
        <dbReference type="ARBA" id="ARBA00022485"/>
    </source>
</evidence>
<evidence type="ECO:0000259" key="9">
    <source>
        <dbReference type="PROSITE" id="PS51379"/>
    </source>
</evidence>
<evidence type="ECO:0000256" key="4">
    <source>
        <dbReference type="ARBA" id="ARBA00022737"/>
    </source>
</evidence>
<keyword evidence="6" id="KW-0408">Iron</keyword>
<keyword evidence="2" id="KW-0004">4Fe-4S</keyword>
<feature type="domain" description="4Fe-4S ferredoxin-type" evidence="9">
    <location>
        <begin position="216"/>
        <end position="246"/>
    </location>
</feature>
<keyword evidence="7" id="KW-0411">Iron-sulfur</keyword>
<evidence type="ECO:0000313" key="11">
    <source>
        <dbReference type="Proteomes" id="UP000241346"/>
    </source>
</evidence>
<evidence type="ECO:0000256" key="6">
    <source>
        <dbReference type="ARBA" id="ARBA00023004"/>
    </source>
</evidence>
<accession>A0A2T3N7W0</accession>
<evidence type="ECO:0000256" key="7">
    <source>
        <dbReference type="ARBA" id="ARBA00023014"/>
    </source>
</evidence>
<dbReference type="PANTHER" id="PTHR30176">
    <property type="entry name" value="FERREDOXIN-TYPE PROTEIN NAPH"/>
    <property type="match status" value="1"/>
</dbReference>
<dbReference type="InterPro" id="IPR051684">
    <property type="entry name" value="Electron_Trans/Redox"/>
</dbReference>
<feature type="transmembrane region" description="Helical" evidence="8">
    <location>
        <begin position="138"/>
        <end position="159"/>
    </location>
</feature>
<evidence type="ECO:0000256" key="1">
    <source>
        <dbReference type="ARBA" id="ARBA00022448"/>
    </source>
</evidence>
<reference evidence="10 11" key="1">
    <citation type="submission" date="2018-03" db="EMBL/GenBank/DDBJ databases">
        <title>Whole genome sequencing of Histamine producing bacteria.</title>
        <authorList>
            <person name="Butler K."/>
        </authorList>
    </citation>
    <scope>NUCLEOTIDE SEQUENCE [LARGE SCALE GENOMIC DNA]</scope>
    <source>
        <strain evidence="10 11">DSM 19138</strain>
    </source>
</reference>
<dbReference type="Gene3D" id="3.30.70.20">
    <property type="match status" value="1"/>
</dbReference>
<dbReference type="AlphaFoldDB" id="A0A2T3N7W0"/>
<protein>
    <submittedName>
        <fullName evidence="10">Quinol dehydrogenase ferredoxin subunit NapH</fullName>
    </submittedName>
</protein>
<keyword evidence="1" id="KW-0813">Transport</keyword>
<evidence type="ECO:0000256" key="5">
    <source>
        <dbReference type="ARBA" id="ARBA00022982"/>
    </source>
</evidence>
<proteinExistence type="predicted"/>
<organism evidence="10 11">
    <name type="scientific">Photobacterium rosenbergii</name>
    <dbReference type="NCBI Taxonomy" id="294936"/>
    <lineage>
        <taxon>Bacteria</taxon>
        <taxon>Pseudomonadati</taxon>
        <taxon>Pseudomonadota</taxon>
        <taxon>Gammaproteobacteria</taxon>
        <taxon>Vibrionales</taxon>
        <taxon>Vibrionaceae</taxon>
        <taxon>Photobacterium</taxon>
    </lineage>
</organism>
<evidence type="ECO:0000256" key="8">
    <source>
        <dbReference type="SAM" id="Phobius"/>
    </source>
</evidence>
<comment type="caution">
    <text evidence="10">The sequence shown here is derived from an EMBL/GenBank/DDBJ whole genome shotgun (WGS) entry which is preliminary data.</text>
</comment>
<dbReference type="GO" id="GO:0051539">
    <property type="term" value="F:4 iron, 4 sulfur cluster binding"/>
    <property type="evidence" value="ECO:0007669"/>
    <property type="project" value="UniProtKB-KW"/>
</dbReference>
<keyword evidence="4" id="KW-0677">Repeat</keyword>
<dbReference type="Proteomes" id="UP000241346">
    <property type="component" value="Unassembled WGS sequence"/>
</dbReference>
<keyword evidence="8" id="KW-0812">Transmembrane</keyword>
<evidence type="ECO:0000313" key="10">
    <source>
        <dbReference type="EMBL" id="PSW09181.1"/>
    </source>
</evidence>
<dbReference type="InterPro" id="IPR017896">
    <property type="entry name" value="4Fe4S_Fe-S-bd"/>
</dbReference>
<dbReference type="Pfam" id="PF13237">
    <property type="entry name" value="Fer4_10"/>
    <property type="match status" value="1"/>
</dbReference>
<dbReference type="NCBIfam" id="NF007013">
    <property type="entry name" value="PRK09477.1"/>
    <property type="match status" value="1"/>
</dbReference>
<dbReference type="GO" id="GO:0046872">
    <property type="term" value="F:metal ion binding"/>
    <property type="evidence" value="ECO:0007669"/>
    <property type="project" value="UniProtKB-KW"/>
</dbReference>
<evidence type="ECO:0000256" key="3">
    <source>
        <dbReference type="ARBA" id="ARBA00022723"/>
    </source>
</evidence>
<feature type="transmembrane region" description="Helical" evidence="8">
    <location>
        <begin position="34"/>
        <end position="53"/>
    </location>
</feature>
<gene>
    <name evidence="10" type="ORF">C9J01_21380</name>
</gene>
<dbReference type="EMBL" id="PYMB01000016">
    <property type="protein sequence ID" value="PSW09181.1"/>
    <property type="molecule type" value="Genomic_DNA"/>
</dbReference>
<keyword evidence="8" id="KW-0472">Membrane</keyword>
<keyword evidence="8" id="KW-1133">Transmembrane helix</keyword>
<sequence length="285" mass="31179">MAKHLAKDAGKAATASLGWWKAHRFLLLRRSCQLLIIALFMIGPTLGVLRGNLSASTLFDTVPLTDPLILLQTIAAGHWPELAALLGGAIVAGFYALLAPRVFCAWVCPLNMVTDLAAWLRRKLGIKLSYRWSSSLRYWLLPVLLIGSAVSGTVLWSWIDPVAALHRGLVFGMGAGWVLILLVFLLDLVLVEHGWCGHLCPLGATYGVIGRKSLVRITATNREACNKCMDCFNVCPEPEVLRQPLKGGDRKVMSQDCISCGRCIDVCSEEVLEFKIRIGANKNEG</sequence>
<dbReference type="RefSeq" id="WP_107300173.1">
    <property type="nucleotide sequence ID" value="NZ_JAHVIB010000003.1"/>
</dbReference>
<keyword evidence="3" id="KW-0479">Metal-binding</keyword>
<dbReference type="InterPro" id="IPR011886">
    <property type="entry name" value="NapH_MauN"/>
</dbReference>
<name>A0A2T3N7W0_9GAMM</name>
<dbReference type="GO" id="GO:0005886">
    <property type="term" value="C:plasma membrane"/>
    <property type="evidence" value="ECO:0007669"/>
    <property type="project" value="TreeGrafter"/>
</dbReference>
<feature type="transmembrane region" description="Helical" evidence="8">
    <location>
        <begin position="171"/>
        <end position="191"/>
    </location>
</feature>
<keyword evidence="5" id="KW-0249">Electron transport</keyword>
<dbReference type="NCBIfam" id="TIGR02163">
    <property type="entry name" value="napH"/>
    <property type="match status" value="1"/>
</dbReference>
<dbReference type="SUPFAM" id="SSF54862">
    <property type="entry name" value="4Fe-4S ferredoxins"/>
    <property type="match status" value="1"/>
</dbReference>
<feature type="domain" description="4Fe-4S ferredoxin-type" evidence="9">
    <location>
        <begin position="248"/>
        <end position="277"/>
    </location>
</feature>
<feature type="transmembrane region" description="Helical" evidence="8">
    <location>
        <begin position="89"/>
        <end position="117"/>
    </location>
</feature>